<keyword evidence="2" id="KW-1185">Reference proteome</keyword>
<comment type="caution">
    <text evidence="1">The sequence shown here is derived from an EMBL/GenBank/DDBJ whole genome shotgun (WGS) entry which is preliminary data.</text>
</comment>
<proteinExistence type="predicted"/>
<evidence type="ECO:0000313" key="1">
    <source>
        <dbReference type="EMBL" id="KAI3673091.1"/>
    </source>
</evidence>
<organism evidence="1 2">
    <name type="scientific">Arctium lappa</name>
    <name type="common">Greater burdock</name>
    <name type="synonym">Lappa major</name>
    <dbReference type="NCBI Taxonomy" id="4217"/>
    <lineage>
        <taxon>Eukaryota</taxon>
        <taxon>Viridiplantae</taxon>
        <taxon>Streptophyta</taxon>
        <taxon>Embryophyta</taxon>
        <taxon>Tracheophyta</taxon>
        <taxon>Spermatophyta</taxon>
        <taxon>Magnoliopsida</taxon>
        <taxon>eudicotyledons</taxon>
        <taxon>Gunneridae</taxon>
        <taxon>Pentapetalae</taxon>
        <taxon>asterids</taxon>
        <taxon>campanulids</taxon>
        <taxon>Asterales</taxon>
        <taxon>Asteraceae</taxon>
        <taxon>Carduoideae</taxon>
        <taxon>Cardueae</taxon>
        <taxon>Arctiinae</taxon>
        <taxon>Arctium</taxon>
    </lineage>
</organism>
<name>A0ACB8XSB0_ARCLA</name>
<protein>
    <submittedName>
        <fullName evidence="1">Uncharacterized protein</fullName>
    </submittedName>
</protein>
<dbReference type="EMBL" id="CM042061">
    <property type="protein sequence ID" value="KAI3673091.1"/>
    <property type="molecule type" value="Genomic_DNA"/>
</dbReference>
<dbReference type="Proteomes" id="UP001055879">
    <property type="component" value="Linkage Group LG15"/>
</dbReference>
<evidence type="ECO:0000313" key="2">
    <source>
        <dbReference type="Proteomes" id="UP001055879"/>
    </source>
</evidence>
<reference evidence="2" key="1">
    <citation type="journal article" date="2022" name="Mol. Ecol. Resour.">
        <title>The genomes of chicory, endive, great burdock and yacon provide insights into Asteraceae palaeo-polyploidization history and plant inulin production.</title>
        <authorList>
            <person name="Fan W."/>
            <person name="Wang S."/>
            <person name="Wang H."/>
            <person name="Wang A."/>
            <person name="Jiang F."/>
            <person name="Liu H."/>
            <person name="Zhao H."/>
            <person name="Xu D."/>
            <person name="Zhang Y."/>
        </authorList>
    </citation>
    <scope>NUCLEOTIDE SEQUENCE [LARGE SCALE GENOMIC DNA]</scope>
    <source>
        <strain evidence="2">cv. Niubang</strain>
    </source>
</reference>
<sequence>MLAVDTEEDGKVCERMHECGGKQLSHVGIQGTSSIHIRKTLSERFVACDIEQDKCEDMNRVSTHKSLSSAEREYEIHKLEFIYTRSYAKLCSQGGNKTIQALKKADLAPEVLMEFFVNHHSLLNRWVILALSISQSILHIIFIRLVSVELRG</sequence>
<gene>
    <name evidence="1" type="ORF">L6452_39202</name>
</gene>
<reference evidence="1 2" key="2">
    <citation type="journal article" date="2022" name="Mol. Ecol. Resour.">
        <title>The genomes of chicory, endive, great burdock and yacon provide insights into Asteraceae paleo-polyploidization history and plant inulin production.</title>
        <authorList>
            <person name="Fan W."/>
            <person name="Wang S."/>
            <person name="Wang H."/>
            <person name="Wang A."/>
            <person name="Jiang F."/>
            <person name="Liu H."/>
            <person name="Zhao H."/>
            <person name="Xu D."/>
            <person name="Zhang Y."/>
        </authorList>
    </citation>
    <scope>NUCLEOTIDE SEQUENCE [LARGE SCALE GENOMIC DNA]</scope>
    <source>
        <strain evidence="2">cv. Niubang</strain>
    </source>
</reference>
<accession>A0ACB8XSB0</accession>